<accession>A0A6L3YRK2</accession>
<name>A0A6L3YRK2_9HYPH</name>
<reference evidence="1 2" key="1">
    <citation type="submission" date="2019-09" db="EMBL/GenBank/DDBJ databases">
        <title>Taxonomic organization of the family Brucellaceae based on a phylogenomic approach.</title>
        <authorList>
            <person name="Leclercq S."/>
            <person name="Cloeckaert A."/>
            <person name="Zygmunt M.S."/>
        </authorList>
    </citation>
    <scope>NUCLEOTIDE SEQUENCE [LARGE SCALE GENOMIC DNA]</scope>
    <source>
        <strain evidence="1 2">WS1830</strain>
    </source>
</reference>
<evidence type="ECO:0000313" key="2">
    <source>
        <dbReference type="Proteomes" id="UP000481643"/>
    </source>
</evidence>
<evidence type="ECO:0000313" key="1">
    <source>
        <dbReference type="EMBL" id="KAB2685971.1"/>
    </source>
</evidence>
<dbReference type="RefSeq" id="WP_151651826.1">
    <property type="nucleotide sequence ID" value="NZ_WBVX01000010.1"/>
</dbReference>
<dbReference type="Proteomes" id="UP000481643">
    <property type="component" value="Unassembled WGS sequence"/>
</dbReference>
<dbReference type="AlphaFoldDB" id="A0A6L3YRK2"/>
<organism evidence="1 2">
    <name type="scientific">Brucella tritici</name>
    <dbReference type="NCBI Taxonomy" id="94626"/>
    <lineage>
        <taxon>Bacteria</taxon>
        <taxon>Pseudomonadati</taxon>
        <taxon>Pseudomonadota</taxon>
        <taxon>Alphaproteobacteria</taxon>
        <taxon>Hyphomicrobiales</taxon>
        <taxon>Brucellaceae</taxon>
        <taxon>Brucella/Ochrobactrum group</taxon>
        <taxon>Brucella</taxon>
    </lineage>
</organism>
<protein>
    <submittedName>
        <fullName evidence="1">Uncharacterized protein</fullName>
    </submittedName>
</protein>
<comment type="caution">
    <text evidence="1">The sequence shown here is derived from an EMBL/GenBank/DDBJ whole genome shotgun (WGS) entry which is preliminary data.</text>
</comment>
<sequence>MTSQAHALQQIALARDRFRSSIFVFERSDKPVAFTGLIEGEFLPLVKALTQSGEQAFKKDEGQIFENIHGFPISG</sequence>
<gene>
    <name evidence="1" type="ORF">F9L08_11595</name>
</gene>
<dbReference type="EMBL" id="WBVX01000010">
    <property type="protein sequence ID" value="KAB2685971.1"/>
    <property type="molecule type" value="Genomic_DNA"/>
</dbReference>
<proteinExistence type="predicted"/>